<evidence type="ECO:0000256" key="1">
    <source>
        <dbReference type="SAM" id="MobiDB-lite"/>
    </source>
</evidence>
<evidence type="ECO:0000313" key="2">
    <source>
        <dbReference type="EMBL" id="KAG8095961.1"/>
    </source>
</evidence>
<organism evidence="2 3">
    <name type="scientific">Zizania palustris</name>
    <name type="common">Northern wild rice</name>
    <dbReference type="NCBI Taxonomy" id="103762"/>
    <lineage>
        <taxon>Eukaryota</taxon>
        <taxon>Viridiplantae</taxon>
        <taxon>Streptophyta</taxon>
        <taxon>Embryophyta</taxon>
        <taxon>Tracheophyta</taxon>
        <taxon>Spermatophyta</taxon>
        <taxon>Magnoliopsida</taxon>
        <taxon>Liliopsida</taxon>
        <taxon>Poales</taxon>
        <taxon>Poaceae</taxon>
        <taxon>BOP clade</taxon>
        <taxon>Oryzoideae</taxon>
        <taxon>Oryzeae</taxon>
        <taxon>Zizaniinae</taxon>
        <taxon>Zizania</taxon>
    </lineage>
</organism>
<comment type="caution">
    <text evidence="2">The sequence shown here is derived from an EMBL/GenBank/DDBJ whole genome shotgun (WGS) entry which is preliminary data.</text>
</comment>
<dbReference type="OrthoDB" id="680252at2759"/>
<dbReference type="Proteomes" id="UP000729402">
    <property type="component" value="Unassembled WGS sequence"/>
</dbReference>
<reference evidence="2" key="2">
    <citation type="submission" date="2021-02" db="EMBL/GenBank/DDBJ databases">
        <authorList>
            <person name="Kimball J.A."/>
            <person name="Haas M.W."/>
            <person name="Macchietto M."/>
            <person name="Kono T."/>
            <person name="Duquette J."/>
            <person name="Shao M."/>
        </authorList>
    </citation>
    <scope>NUCLEOTIDE SEQUENCE</scope>
    <source>
        <tissue evidence="2">Fresh leaf tissue</tissue>
    </source>
</reference>
<feature type="region of interest" description="Disordered" evidence="1">
    <location>
        <begin position="104"/>
        <end position="128"/>
    </location>
</feature>
<accession>A0A8J5WV03</accession>
<sequence length="160" mass="17324">MRSTMESMNLECGNISASQEALLARSSFLRDRDDDDVFSTPPTTQEDVITMCTLSFTQSQSTAAVVAPFTTHGCSFSEDGQDDEVSSIVKQRCRPSVCTGKVRSAKVRTPTPSPDGTTTTEGQHNNGDPLYKAVLMIPTKESTPGIPVDFLALARQRGFL</sequence>
<reference evidence="2" key="1">
    <citation type="journal article" date="2021" name="bioRxiv">
        <title>Whole Genome Assembly and Annotation of Northern Wild Rice, Zizania palustris L., Supports a Whole Genome Duplication in the Zizania Genus.</title>
        <authorList>
            <person name="Haas M."/>
            <person name="Kono T."/>
            <person name="Macchietto M."/>
            <person name="Millas R."/>
            <person name="McGilp L."/>
            <person name="Shao M."/>
            <person name="Duquette J."/>
            <person name="Hirsch C.N."/>
            <person name="Kimball J."/>
        </authorList>
    </citation>
    <scope>NUCLEOTIDE SEQUENCE</scope>
    <source>
        <tissue evidence="2">Fresh leaf tissue</tissue>
    </source>
</reference>
<proteinExistence type="predicted"/>
<keyword evidence="3" id="KW-1185">Reference proteome</keyword>
<dbReference type="AlphaFoldDB" id="A0A8J5WV03"/>
<protein>
    <submittedName>
        <fullName evidence="2">Uncharacterized protein</fullName>
    </submittedName>
</protein>
<name>A0A8J5WV03_ZIZPA</name>
<dbReference type="EMBL" id="JAAALK010000079">
    <property type="protein sequence ID" value="KAG8095961.1"/>
    <property type="molecule type" value="Genomic_DNA"/>
</dbReference>
<gene>
    <name evidence="2" type="ORF">GUJ93_ZPchr0013g34074</name>
</gene>
<evidence type="ECO:0000313" key="3">
    <source>
        <dbReference type="Proteomes" id="UP000729402"/>
    </source>
</evidence>